<name>A0ABP9LV27_9MICO</name>
<evidence type="ECO:0000256" key="1">
    <source>
        <dbReference type="ARBA" id="ARBA00006249"/>
    </source>
</evidence>
<evidence type="ECO:0000256" key="5">
    <source>
        <dbReference type="ARBA" id="ARBA00022801"/>
    </source>
</evidence>
<feature type="chain" id="PRO_5046649911" evidence="8">
    <location>
        <begin position="31"/>
        <end position="546"/>
    </location>
</feature>
<evidence type="ECO:0000256" key="4">
    <source>
        <dbReference type="ARBA" id="ARBA00022729"/>
    </source>
</evidence>
<keyword evidence="6" id="KW-0106">Calcium</keyword>
<evidence type="ECO:0000313" key="10">
    <source>
        <dbReference type="Proteomes" id="UP001501407"/>
    </source>
</evidence>
<dbReference type="Proteomes" id="UP001501407">
    <property type="component" value="Unassembled WGS sequence"/>
</dbReference>
<keyword evidence="2" id="KW-0719">Serine esterase</keyword>
<comment type="caution">
    <text evidence="9">The sequence shown here is derived from an EMBL/GenBank/DDBJ whole genome shotgun (WGS) entry which is preliminary data.</text>
</comment>
<dbReference type="Pfam" id="PF07519">
    <property type="entry name" value="Tannase"/>
    <property type="match status" value="1"/>
</dbReference>
<keyword evidence="7" id="KW-1015">Disulfide bond</keyword>
<evidence type="ECO:0000256" key="3">
    <source>
        <dbReference type="ARBA" id="ARBA00022723"/>
    </source>
</evidence>
<keyword evidence="3" id="KW-0479">Metal-binding</keyword>
<evidence type="ECO:0000256" key="7">
    <source>
        <dbReference type="ARBA" id="ARBA00023157"/>
    </source>
</evidence>
<reference evidence="10" key="1">
    <citation type="journal article" date="2019" name="Int. J. Syst. Evol. Microbiol.">
        <title>The Global Catalogue of Microorganisms (GCM) 10K type strain sequencing project: providing services to taxonomists for standard genome sequencing and annotation.</title>
        <authorList>
            <consortium name="The Broad Institute Genomics Platform"/>
            <consortium name="The Broad Institute Genome Sequencing Center for Infectious Disease"/>
            <person name="Wu L."/>
            <person name="Ma J."/>
        </authorList>
    </citation>
    <scope>NUCLEOTIDE SEQUENCE [LARGE SCALE GENOMIC DNA]</scope>
    <source>
        <strain evidence="10">JCM 18959</strain>
    </source>
</reference>
<sequence>MKSTFRRLSAVSLGIAAALVLTAGVTSATAAPGGSGGPSGRHTGPATLTASECASLAGLTIAAKKIGLPTSGADVETAVWDAAGSYCAVTGWIRAVSAPQDMQFQVNLPAVWNERTLQFGGGGFDGSLVTATGAYTAQPAGTPTALAQGWVTLGSDGGHQGAPGFDGTFQLDEELFLNYGQWSVKKAHDAAAVVIQAAYGTDPEWSYFIGGSQGGHEALDAAARYPKDYDGVIANYPAYNVTMMHVGAVNFRDALQLEGGAGHLNSAETATITNAVYATCDGLDGAVDGIISDVAGCDAAFDIQSLACPAGVDAAAVDTCLSDVEIAAAVKISTDYDLGIDVEGNSIFARSALLEGALYQGFAGFGTSAQAQGLQFAVFEATMRYGVAGNPPGFDPYTVDPLDYADRVQEVGEIMDVTDVSLNRFRAHGGKIILTHGTIDDFITPHNTVQYWESLQDEFGKRLDRFAKFYMVPGWGHGQGRFLAQYDGLDAIVAWVEQGVAPSGLVASDGNAGADRTRPMCEYPAWPEYSGSGSIDDASSYTCVTG</sequence>
<keyword evidence="10" id="KW-1185">Reference proteome</keyword>
<dbReference type="EMBL" id="BAABKZ010000001">
    <property type="protein sequence ID" value="GAA5086052.1"/>
    <property type="molecule type" value="Genomic_DNA"/>
</dbReference>
<dbReference type="Gene3D" id="3.40.50.1820">
    <property type="entry name" value="alpha/beta hydrolase"/>
    <property type="match status" value="1"/>
</dbReference>
<dbReference type="GO" id="GO:0016787">
    <property type="term" value="F:hydrolase activity"/>
    <property type="evidence" value="ECO:0007669"/>
    <property type="project" value="UniProtKB-KW"/>
</dbReference>
<dbReference type="SUPFAM" id="SSF53474">
    <property type="entry name" value="alpha/beta-Hydrolases"/>
    <property type="match status" value="1"/>
</dbReference>
<keyword evidence="5 9" id="KW-0378">Hydrolase</keyword>
<evidence type="ECO:0000256" key="2">
    <source>
        <dbReference type="ARBA" id="ARBA00022487"/>
    </source>
</evidence>
<keyword evidence="4 8" id="KW-0732">Signal</keyword>
<protein>
    <submittedName>
        <fullName evidence="9">Tannase/feruloyl esterase family alpha/beta hydrolase</fullName>
    </submittedName>
</protein>
<dbReference type="PANTHER" id="PTHR33938:SF15">
    <property type="entry name" value="FERULOYL ESTERASE B-RELATED"/>
    <property type="match status" value="1"/>
</dbReference>
<evidence type="ECO:0000256" key="6">
    <source>
        <dbReference type="ARBA" id="ARBA00022837"/>
    </source>
</evidence>
<accession>A0ABP9LV27</accession>
<dbReference type="RefSeq" id="WP_194412435.1">
    <property type="nucleotide sequence ID" value="NZ_BAABKZ010000001.1"/>
</dbReference>
<organism evidence="9 10">
    <name type="scientific">Microbacterium yannicii</name>
    <dbReference type="NCBI Taxonomy" id="671622"/>
    <lineage>
        <taxon>Bacteria</taxon>
        <taxon>Bacillati</taxon>
        <taxon>Actinomycetota</taxon>
        <taxon>Actinomycetes</taxon>
        <taxon>Micrococcales</taxon>
        <taxon>Microbacteriaceae</taxon>
        <taxon>Microbacterium</taxon>
    </lineage>
</organism>
<gene>
    <name evidence="9" type="ORF">GCM10025760_05610</name>
</gene>
<evidence type="ECO:0000313" key="9">
    <source>
        <dbReference type="EMBL" id="GAA5086052.1"/>
    </source>
</evidence>
<feature type="signal peptide" evidence="8">
    <location>
        <begin position="1"/>
        <end position="30"/>
    </location>
</feature>
<dbReference type="InterPro" id="IPR011118">
    <property type="entry name" value="Tannase/feruloyl_esterase"/>
</dbReference>
<dbReference type="InterPro" id="IPR029058">
    <property type="entry name" value="AB_hydrolase_fold"/>
</dbReference>
<comment type="similarity">
    <text evidence="1">Belongs to the tannase family.</text>
</comment>
<dbReference type="PANTHER" id="PTHR33938">
    <property type="entry name" value="FERULOYL ESTERASE B-RELATED"/>
    <property type="match status" value="1"/>
</dbReference>
<evidence type="ECO:0000256" key="8">
    <source>
        <dbReference type="SAM" id="SignalP"/>
    </source>
</evidence>
<proteinExistence type="inferred from homology"/>